<feature type="transmembrane region" description="Helical" evidence="1">
    <location>
        <begin position="138"/>
        <end position="160"/>
    </location>
</feature>
<evidence type="ECO:0000313" key="2">
    <source>
        <dbReference type="EMBL" id="MFC4356254.1"/>
    </source>
</evidence>
<dbReference type="EMBL" id="JBHSEF010000028">
    <property type="protein sequence ID" value="MFC4356254.1"/>
    <property type="molecule type" value="Genomic_DNA"/>
</dbReference>
<organism evidence="2 3">
    <name type="scientific">Chryseomicrobium palamuruense</name>
    <dbReference type="NCBI Taxonomy" id="682973"/>
    <lineage>
        <taxon>Bacteria</taxon>
        <taxon>Bacillati</taxon>
        <taxon>Bacillota</taxon>
        <taxon>Bacilli</taxon>
        <taxon>Bacillales</taxon>
        <taxon>Caryophanaceae</taxon>
        <taxon>Chryseomicrobium</taxon>
    </lineage>
</organism>
<name>A0ABV8V0C2_9BACL</name>
<keyword evidence="1" id="KW-0472">Membrane</keyword>
<sequence>MIHHKKHEKVFVPFSNNRLFITFTLFLILGLPASFIPEETYGRWLMINTAVAVVLTVVNYILWRKHKEDSKRYFSLHSFVMLLGLAFFTMAPIFKGLFPSVFFWMLLIGLTLFILFLFSKSENIAQSLLNPRLKGFSLIMYSYLGVVFFAGSVLLAYMLVANPPRILIVRALSNRISS</sequence>
<keyword evidence="1" id="KW-0812">Transmembrane</keyword>
<dbReference type="RefSeq" id="WP_378142813.1">
    <property type="nucleotide sequence ID" value="NZ_JBHSEF010000028.1"/>
</dbReference>
<evidence type="ECO:0000313" key="3">
    <source>
        <dbReference type="Proteomes" id="UP001595733"/>
    </source>
</evidence>
<reference evidence="3" key="1">
    <citation type="journal article" date="2019" name="Int. J. Syst. Evol. Microbiol.">
        <title>The Global Catalogue of Microorganisms (GCM) 10K type strain sequencing project: providing services to taxonomists for standard genome sequencing and annotation.</title>
        <authorList>
            <consortium name="The Broad Institute Genomics Platform"/>
            <consortium name="The Broad Institute Genome Sequencing Center for Infectious Disease"/>
            <person name="Wu L."/>
            <person name="Ma J."/>
        </authorList>
    </citation>
    <scope>NUCLEOTIDE SEQUENCE [LARGE SCALE GENOMIC DNA]</scope>
    <source>
        <strain evidence="3">CCUG 50353</strain>
    </source>
</reference>
<dbReference type="Proteomes" id="UP001595733">
    <property type="component" value="Unassembled WGS sequence"/>
</dbReference>
<feature type="transmembrane region" description="Helical" evidence="1">
    <location>
        <begin position="74"/>
        <end position="94"/>
    </location>
</feature>
<gene>
    <name evidence="2" type="ORF">ACFO0S_14430</name>
</gene>
<comment type="caution">
    <text evidence="2">The sequence shown here is derived from an EMBL/GenBank/DDBJ whole genome shotgun (WGS) entry which is preliminary data.</text>
</comment>
<protein>
    <submittedName>
        <fullName evidence="2">Uncharacterized protein</fullName>
    </submittedName>
</protein>
<keyword evidence="3" id="KW-1185">Reference proteome</keyword>
<proteinExistence type="predicted"/>
<feature type="transmembrane region" description="Helical" evidence="1">
    <location>
        <begin position="20"/>
        <end position="37"/>
    </location>
</feature>
<accession>A0ABV8V0C2</accession>
<feature type="transmembrane region" description="Helical" evidence="1">
    <location>
        <begin position="100"/>
        <end position="118"/>
    </location>
</feature>
<keyword evidence="1" id="KW-1133">Transmembrane helix</keyword>
<feature type="transmembrane region" description="Helical" evidence="1">
    <location>
        <begin position="43"/>
        <end position="62"/>
    </location>
</feature>
<evidence type="ECO:0000256" key="1">
    <source>
        <dbReference type="SAM" id="Phobius"/>
    </source>
</evidence>